<name>A0A6G0ZQP2_APHCR</name>
<evidence type="ECO:0000313" key="2">
    <source>
        <dbReference type="EMBL" id="KAF0773634.1"/>
    </source>
</evidence>
<accession>A0A6G0ZQP2</accession>
<sequence length="297" mass="33305">MPRTKRRKVETNLTAVNATLGNQSKTVKDILYEFDCEKQIIENFFFAMIENYRNLIENSFLMTKMNIGDILHNNLYNMASIIIFKQYTIKFNCATKKYLEQPSRPVTKGTVNGTIKQTNVPTSALKIGGSTASTKVVKFCSATQYINDNLPLLTEIIESKFKVNIIMYTLFQMRSDLCGDQFCPVPGKFPHLTPINQPLPALATVTPKVNMNEPMSMMRRPNQGEIALSMTGSPLMISSVSRDDMATVSVPLANGNVLSILPRVGSTMDISFDEQTQSELLLLKKNIEELLKINESV</sequence>
<organism evidence="2 3">
    <name type="scientific">Aphis craccivora</name>
    <name type="common">Cowpea aphid</name>
    <dbReference type="NCBI Taxonomy" id="307492"/>
    <lineage>
        <taxon>Eukaryota</taxon>
        <taxon>Metazoa</taxon>
        <taxon>Ecdysozoa</taxon>
        <taxon>Arthropoda</taxon>
        <taxon>Hexapoda</taxon>
        <taxon>Insecta</taxon>
        <taxon>Pterygota</taxon>
        <taxon>Neoptera</taxon>
        <taxon>Paraneoptera</taxon>
        <taxon>Hemiptera</taxon>
        <taxon>Sternorrhyncha</taxon>
        <taxon>Aphidomorpha</taxon>
        <taxon>Aphidoidea</taxon>
        <taxon>Aphididae</taxon>
        <taxon>Aphidini</taxon>
        <taxon>Aphis</taxon>
        <taxon>Aphis</taxon>
    </lineage>
</organism>
<dbReference type="EMBL" id="VUJU01000043">
    <property type="protein sequence ID" value="KAF0773634.1"/>
    <property type="molecule type" value="Genomic_DNA"/>
</dbReference>
<proteinExistence type="predicted"/>
<reference evidence="2 3" key="1">
    <citation type="submission" date="2019-08" db="EMBL/GenBank/DDBJ databases">
        <title>Whole genome of Aphis craccivora.</title>
        <authorList>
            <person name="Voronova N.V."/>
            <person name="Shulinski R.S."/>
            <person name="Bandarenka Y.V."/>
            <person name="Zhorov D.G."/>
            <person name="Warner D."/>
        </authorList>
    </citation>
    <scope>NUCLEOTIDE SEQUENCE [LARGE SCALE GENOMIC DNA]</scope>
    <source>
        <strain evidence="2">180601</strain>
        <tissue evidence="2">Whole Body</tissue>
    </source>
</reference>
<comment type="caution">
    <text evidence="2">The sequence shown here is derived from an EMBL/GenBank/DDBJ whole genome shotgun (WGS) entry which is preliminary data.</text>
</comment>
<dbReference type="OrthoDB" id="6360905at2759"/>
<dbReference type="Proteomes" id="UP000478052">
    <property type="component" value="Unassembled WGS sequence"/>
</dbReference>
<evidence type="ECO:0000259" key="1">
    <source>
        <dbReference type="Pfam" id="PF10512"/>
    </source>
</evidence>
<feature type="domain" description="Borealin C-terminal" evidence="1">
    <location>
        <begin position="203"/>
        <end position="292"/>
    </location>
</feature>
<evidence type="ECO:0000313" key="3">
    <source>
        <dbReference type="Proteomes" id="UP000478052"/>
    </source>
</evidence>
<dbReference type="AlphaFoldDB" id="A0A6G0ZQP2"/>
<dbReference type="InterPro" id="IPR046466">
    <property type="entry name" value="Borealin_C"/>
</dbReference>
<keyword evidence="3" id="KW-1185">Reference proteome</keyword>
<protein>
    <submittedName>
        <fullName evidence="2">Borealin</fullName>
    </submittedName>
</protein>
<dbReference type="Pfam" id="PF10512">
    <property type="entry name" value="Borealin"/>
    <property type="match status" value="1"/>
</dbReference>
<gene>
    <name evidence="2" type="ORF">FWK35_00002162</name>
</gene>